<proteinExistence type="inferred from homology"/>
<evidence type="ECO:0000256" key="4">
    <source>
        <dbReference type="ARBA" id="ARBA00016202"/>
    </source>
</evidence>
<dbReference type="SUPFAM" id="SSF89392">
    <property type="entry name" value="Prokaryotic lipoproteins and lipoprotein localization factors"/>
    <property type="match status" value="1"/>
</dbReference>
<keyword evidence="7" id="KW-0653">Protein transport</keyword>
<name>A0ABQ0MUN6_9GAMM</name>
<organism evidence="13 14">
    <name type="scientific">Colwellia marinimaniae</name>
    <dbReference type="NCBI Taxonomy" id="1513592"/>
    <lineage>
        <taxon>Bacteria</taxon>
        <taxon>Pseudomonadati</taxon>
        <taxon>Pseudomonadota</taxon>
        <taxon>Gammaproteobacteria</taxon>
        <taxon>Alteromonadales</taxon>
        <taxon>Colwelliaceae</taxon>
        <taxon>Colwellia</taxon>
    </lineage>
</organism>
<comment type="subunit">
    <text evidence="3">Monomer.</text>
</comment>
<comment type="similarity">
    <text evidence="2">Belongs to the LolB family.</text>
</comment>
<dbReference type="InterPro" id="IPR004565">
    <property type="entry name" value="OM_lipoprot_LolB"/>
</dbReference>
<keyword evidence="12 13" id="KW-0449">Lipoprotein</keyword>
<keyword evidence="11" id="KW-0998">Cell outer membrane</keyword>
<evidence type="ECO:0000256" key="7">
    <source>
        <dbReference type="ARBA" id="ARBA00022927"/>
    </source>
</evidence>
<comment type="subcellular location">
    <subcellularLocation>
        <location evidence="1">Cell outer membrane</location>
        <topology evidence="1">Lipid-anchor</topology>
    </subcellularLocation>
</comment>
<evidence type="ECO:0000313" key="13">
    <source>
        <dbReference type="EMBL" id="GAW96070.1"/>
    </source>
</evidence>
<dbReference type="Proteomes" id="UP000197068">
    <property type="component" value="Unassembled WGS sequence"/>
</dbReference>
<evidence type="ECO:0000256" key="12">
    <source>
        <dbReference type="ARBA" id="ARBA00023288"/>
    </source>
</evidence>
<evidence type="ECO:0000256" key="10">
    <source>
        <dbReference type="ARBA" id="ARBA00023186"/>
    </source>
</evidence>
<keyword evidence="5" id="KW-0813">Transport</keyword>
<evidence type="ECO:0000256" key="9">
    <source>
        <dbReference type="ARBA" id="ARBA00023139"/>
    </source>
</evidence>
<sequence length="215" mass="24588">MIKFFNTALYPLYLFPLALFTLIFSGCSTLPSKETQLLITQTPQQRIAKLAQLQQWQITGKIAFLAQNSRKSATLSWQVDEKKGTQQLNLTSYFGINVLQLESYNNQHKIRVDGKTYHGNNLAALILNITGLSLPTKALSYWLKGIPYQENDSISYHKITQLPQTLSSHYNNELWLVSYSNYQHINGYNLATKFSIKKEDLLIKISVNHWSVTGQ</sequence>
<dbReference type="RefSeq" id="WP_057181560.1">
    <property type="nucleotide sequence ID" value="NZ_BDQM01000010.1"/>
</dbReference>
<dbReference type="PROSITE" id="PS51257">
    <property type="entry name" value="PROKAR_LIPOPROTEIN"/>
    <property type="match status" value="1"/>
</dbReference>
<keyword evidence="6" id="KW-0732">Signal</keyword>
<dbReference type="Gene3D" id="2.50.20.10">
    <property type="entry name" value="Lipoprotein localisation LolA/LolB/LppX"/>
    <property type="match status" value="1"/>
</dbReference>
<dbReference type="CDD" id="cd16326">
    <property type="entry name" value="LolB"/>
    <property type="match status" value="1"/>
</dbReference>
<evidence type="ECO:0000256" key="3">
    <source>
        <dbReference type="ARBA" id="ARBA00011245"/>
    </source>
</evidence>
<evidence type="ECO:0000256" key="6">
    <source>
        <dbReference type="ARBA" id="ARBA00022729"/>
    </source>
</evidence>
<reference evidence="13 14" key="1">
    <citation type="submission" date="2017-06" db="EMBL/GenBank/DDBJ databases">
        <title>Whole Genome Sequences of Colwellia marinimaniae MTCD1.</title>
        <authorList>
            <person name="Kusumoto H."/>
            <person name="Inoue M."/>
            <person name="Tanikawa K."/>
            <person name="Maeji H."/>
            <person name="Cameron J.H."/>
            <person name="Bartlett D.H."/>
        </authorList>
    </citation>
    <scope>NUCLEOTIDE SEQUENCE [LARGE SCALE GENOMIC DNA]</scope>
    <source>
        <strain evidence="13 14">MTCD1</strain>
    </source>
</reference>
<dbReference type="EMBL" id="BDQM01000010">
    <property type="protein sequence ID" value="GAW96070.1"/>
    <property type="molecule type" value="Genomic_DNA"/>
</dbReference>
<keyword evidence="14" id="KW-1185">Reference proteome</keyword>
<keyword evidence="10" id="KW-0143">Chaperone</keyword>
<evidence type="ECO:0000256" key="8">
    <source>
        <dbReference type="ARBA" id="ARBA00023136"/>
    </source>
</evidence>
<dbReference type="Pfam" id="PF03550">
    <property type="entry name" value="LolB"/>
    <property type="match status" value="1"/>
</dbReference>
<evidence type="ECO:0000313" key="14">
    <source>
        <dbReference type="Proteomes" id="UP000197068"/>
    </source>
</evidence>
<accession>A0ABQ0MUN6</accession>
<evidence type="ECO:0000256" key="11">
    <source>
        <dbReference type="ARBA" id="ARBA00023237"/>
    </source>
</evidence>
<evidence type="ECO:0000256" key="5">
    <source>
        <dbReference type="ARBA" id="ARBA00022448"/>
    </source>
</evidence>
<comment type="caution">
    <text evidence="13">The sequence shown here is derived from an EMBL/GenBank/DDBJ whole genome shotgun (WGS) entry which is preliminary data.</text>
</comment>
<keyword evidence="9" id="KW-0564">Palmitate</keyword>
<keyword evidence="8" id="KW-0472">Membrane</keyword>
<evidence type="ECO:0000256" key="1">
    <source>
        <dbReference type="ARBA" id="ARBA00004459"/>
    </source>
</evidence>
<dbReference type="NCBIfam" id="TIGR00548">
    <property type="entry name" value="lolB"/>
    <property type="match status" value="1"/>
</dbReference>
<evidence type="ECO:0000256" key="2">
    <source>
        <dbReference type="ARBA" id="ARBA00009696"/>
    </source>
</evidence>
<dbReference type="InterPro" id="IPR029046">
    <property type="entry name" value="LolA/LolB/LppX"/>
</dbReference>
<protein>
    <recommendedName>
        <fullName evidence="4">Outer-membrane lipoprotein LolB</fullName>
    </recommendedName>
</protein>
<gene>
    <name evidence="13" type="primary">lolB</name>
    <name evidence="13" type="ORF">MTCD1_01677</name>
</gene>